<feature type="domain" description="ANTAR" evidence="5">
    <location>
        <begin position="167"/>
        <end position="228"/>
    </location>
</feature>
<keyword evidence="1" id="KW-0808">Transferase</keyword>
<dbReference type="SMART" id="SM01012">
    <property type="entry name" value="ANTAR"/>
    <property type="match status" value="1"/>
</dbReference>
<name>A0A7K0E130_9NOCA</name>
<evidence type="ECO:0000259" key="5">
    <source>
        <dbReference type="PROSITE" id="PS50921"/>
    </source>
</evidence>
<dbReference type="InterPro" id="IPR036388">
    <property type="entry name" value="WH-like_DNA-bd_sf"/>
</dbReference>
<keyword evidence="2" id="KW-0418">Kinase</keyword>
<evidence type="ECO:0000313" key="6">
    <source>
        <dbReference type="EMBL" id="MQY31769.1"/>
    </source>
</evidence>
<dbReference type="SMART" id="SM00065">
    <property type="entry name" value="GAF"/>
    <property type="match status" value="1"/>
</dbReference>
<dbReference type="Pfam" id="PF13185">
    <property type="entry name" value="GAF_2"/>
    <property type="match status" value="1"/>
</dbReference>
<dbReference type="InterPro" id="IPR005561">
    <property type="entry name" value="ANTAR"/>
</dbReference>
<dbReference type="SUPFAM" id="SSF55781">
    <property type="entry name" value="GAF domain-like"/>
    <property type="match status" value="1"/>
</dbReference>
<evidence type="ECO:0000313" key="7">
    <source>
        <dbReference type="Proteomes" id="UP000431401"/>
    </source>
</evidence>
<dbReference type="InterPro" id="IPR011006">
    <property type="entry name" value="CheY-like_superfamily"/>
</dbReference>
<dbReference type="Proteomes" id="UP000431401">
    <property type="component" value="Unassembled WGS sequence"/>
</dbReference>
<accession>A0A7K0E130</accession>
<dbReference type="Gene3D" id="1.10.10.10">
    <property type="entry name" value="Winged helix-like DNA-binding domain superfamily/Winged helix DNA-binding domain"/>
    <property type="match status" value="1"/>
</dbReference>
<proteinExistence type="predicted"/>
<keyword evidence="7" id="KW-1185">Reference proteome</keyword>
<gene>
    <name evidence="6" type="ORF">NRB56_73800</name>
</gene>
<sequence length="234" mass="25308">MAHDSSALVEALARFARLLPTPYKVETALDELGMSVTKVFDLVGAGVCLLEGGVLRFVSATAAPVAALERVQELSQQGPCMEASHTGEVVTVSDLRTSADRWPSYTETALEVGVLAVAGIPMWLNEERLGAVNLYSAGPRIWSEADLDAARILASVATGYIVNANKWNQQQQVTEQLEQALESRVVIEQAKGIIANVRDITPDEAFDLIRKHARAHRTPLHTTARAVIEAGLRV</sequence>
<dbReference type="OrthoDB" id="3683444at2"/>
<protein>
    <recommendedName>
        <fullName evidence="5">ANTAR domain-containing protein</fullName>
    </recommendedName>
</protein>
<dbReference type="AlphaFoldDB" id="A0A7K0E130"/>
<dbReference type="Pfam" id="PF03861">
    <property type="entry name" value="ANTAR"/>
    <property type="match status" value="1"/>
</dbReference>
<dbReference type="RefSeq" id="WP_153348982.1">
    <property type="nucleotide sequence ID" value="NZ_WEGI01000023.1"/>
</dbReference>
<reference evidence="6 7" key="1">
    <citation type="submission" date="2019-10" db="EMBL/GenBank/DDBJ databases">
        <title>Nocardia macrotermitis sp. nov. and Nocardia aurantia sp. nov., isolated from the gut of fungus growing-termite Macrotermes natalensis.</title>
        <authorList>
            <person name="Benndorf R."/>
            <person name="Schwitalla J."/>
            <person name="Martin K."/>
            <person name="De Beer W."/>
            <person name="Kaster A.-K."/>
            <person name="Vollmers J."/>
            <person name="Poulsen M."/>
            <person name="Beemelmanns C."/>
        </authorList>
    </citation>
    <scope>NUCLEOTIDE SEQUENCE [LARGE SCALE GENOMIC DNA]</scope>
    <source>
        <strain evidence="6 7">RB56</strain>
    </source>
</reference>
<dbReference type="InterPro" id="IPR012074">
    <property type="entry name" value="GAF_ANTAR"/>
</dbReference>
<keyword evidence="3" id="KW-0805">Transcription regulation</keyword>
<dbReference type="EMBL" id="WEGI01000023">
    <property type="protein sequence ID" value="MQY31769.1"/>
    <property type="molecule type" value="Genomic_DNA"/>
</dbReference>
<dbReference type="Gene3D" id="3.30.450.40">
    <property type="match status" value="1"/>
</dbReference>
<organism evidence="6 7">
    <name type="scientific">Nocardia aurantia</name>
    <dbReference type="NCBI Taxonomy" id="2585199"/>
    <lineage>
        <taxon>Bacteria</taxon>
        <taxon>Bacillati</taxon>
        <taxon>Actinomycetota</taxon>
        <taxon>Actinomycetes</taxon>
        <taxon>Mycobacteriales</taxon>
        <taxon>Nocardiaceae</taxon>
        <taxon>Nocardia</taxon>
    </lineage>
</organism>
<keyword evidence="4" id="KW-0804">Transcription</keyword>
<evidence type="ECO:0000256" key="3">
    <source>
        <dbReference type="ARBA" id="ARBA00023015"/>
    </source>
</evidence>
<dbReference type="PIRSF" id="PIRSF036625">
    <property type="entry name" value="GAF_ANTAR"/>
    <property type="match status" value="1"/>
</dbReference>
<dbReference type="PROSITE" id="PS50921">
    <property type="entry name" value="ANTAR"/>
    <property type="match status" value="1"/>
</dbReference>
<dbReference type="GO" id="GO:0003723">
    <property type="term" value="F:RNA binding"/>
    <property type="evidence" value="ECO:0007669"/>
    <property type="project" value="InterPro"/>
</dbReference>
<evidence type="ECO:0000256" key="4">
    <source>
        <dbReference type="ARBA" id="ARBA00023163"/>
    </source>
</evidence>
<comment type="caution">
    <text evidence="6">The sequence shown here is derived from an EMBL/GenBank/DDBJ whole genome shotgun (WGS) entry which is preliminary data.</text>
</comment>
<dbReference type="SUPFAM" id="SSF52172">
    <property type="entry name" value="CheY-like"/>
    <property type="match status" value="1"/>
</dbReference>
<dbReference type="InterPro" id="IPR029016">
    <property type="entry name" value="GAF-like_dom_sf"/>
</dbReference>
<evidence type="ECO:0000256" key="1">
    <source>
        <dbReference type="ARBA" id="ARBA00022679"/>
    </source>
</evidence>
<evidence type="ECO:0000256" key="2">
    <source>
        <dbReference type="ARBA" id="ARBA00022777"/>
    </source>
</evidence>
<dbReference type="InterPro" id="IPR003018">
    <property type="entry name" value="GAF"/>
</dbReference>
<dbReference type="GO" id="GO:0016301">
    <property type="term" value="F:kinase activity"/>
    <property type="evidence" value="ECO:0007669"/>
    <property type="project" value="UniProtKB-KW"/>
</dbReference>